<dbReference type="PANTHER" id="PTHR14222:SF2">
    <property type="entry name" value="CONDENSIN COMPLEX SUBUNIT 1"/>
    <property type="match status" value="1"/>
</dbReference>
<evidence type="ECO:0000256" key="11">
    <source>
        <dbReference type="SAM" id="MobiDB-lite"/>
    </source>
</evidence>
<reference evidence="15" key="1">
    <citation type="journal article" date="2017" name="Nat. Ecol. Evol.">
        <title>Genome expansion and lineage-specific genetic innovations in the forest pathogenic fungi Armillaria.</title>
        <authorList>
            <person name="Sipos G."/>
            <person name="Prasanna A.N."/>
            <person name="Walter M.C."/>
            <person name="O'Connor E."/>
            <person name="Balint B."/>
            <person name="Krizsan K."/>
            <person name="Kiss B."/>
            <person name="Hess J."/>
            <person name="Varga T."/>
            <person name="Slot J."/>
            <person name="Riley R."/>
            <person name="Boka B."/>
            <person name="Rigling D."/>
            <person name="Barry K."/>
            <person name="Lee J."/>
            <person name="Mihaltcheva S."/>
            <person name="LaButti K."/>
            <person name="Lipzen A."/>
            <person name="Waldron R."/>
            <person name="Moloney N.M."/>
            <person name="Sperisen C."/>
            <person name="Kredics L."/>
            <person name="Vagvoelgyi C."/>
            <person name="Patrignani A."/>
            <person name="Fitzpatrick D."/>
            <person name="Nagy I."/>
            <person name="Doyle S."/>
            <person name="Anderson J.B."/>
            <person name="Grigoriev I.V."/>
            <person name="Gueldener U."/>
            <person name="Muensterkoetter M."/>
            <person name="Nagy L.G."/>
        </authorList>
    </citation>
    <scope>NUCLEOTIDE SEQUENCE [LARGE SCALE GENOMIC DNA]</scope>
    <source>
        <strain evidence="15">C18/9</strain>
    </source>
</reference>
<dbReference type="InterPro" id="IPR016024">
    <property type="entry name" value="ARM-type_fold"/>
</dbReference>
<dbReference type="Gene3D" id="1.25.10.10">
    <property type="entry name" value="Leucine-rich Repeat Variant"/>
    <property type="match status" value="1"/>
</dbReference>
<dbReference type="STRING" id="47428.A0A284QQI2"/>
<feature type="compositionally biased region" description="Acidic residues" evidence="11">
    <location>
        <begin position="543"/>
        <end position="559"/>
    </location>
</feature>
<dbReference type="GO" id="GO:0051301">
    <property type="term" value="P:cell division"/>
    <property type="evidence" value="ECO:0007669"/>
    <property type="project" value="UniProtKB-KW"/>
</dbReference>
<evidence type="ECO:0000256" key="6">
    <source>
        <dbReference type="ARBA" id="ARBA00022776"/>
    </source>
</evidence>
<gene>
    <name evidence="14" type="ORF">ARMOST_01979</name>
</gene>
<comment type="subcellular location">
    <subcellularLocation>
        <location evidence="2">Chromosome</location>
    </subcellularLocation>
    <subcellularLocation>
        <location evidence="1">Nucleus</location>
    </subcellularLocation>
</comment>
<feature type="compositionally biased region" description="Basic residues" evidence="11">
    <location>
        <begin position="574"/>
        <end position="593"/>
    </location>
</feature>
<dbReference type="GO" id="GO:0000796">
    <property type="term" value="C:condensin complex"/>
    <property type="evidence" value="ECO:0007669"/>
    <property type="project" value="TreeGrafter"/>
</dbReference>
<dbReference type="EMBL" id="FUEG01000001">
    <property type="protein sequence ID" value="SJK98710.1"/>
    <property type="molecule type" value="Genomic_DNA"/>
</dbReference>
<feature type="compositionally biased region" description="Basic and acidic residues" evidence="11">
    <location>
        <begin position="1310"/>
        <end position="1331"/>
    </location>
</feature>
<evidence type="ECO:0000256" key="9">
    <source>
        <dbReference type="ARBA" id="ARBA00023306"/>
    </source>
</evidence>
<evidence type="ECO:0000256" key="10">
    <source>
        <dbReference type="PIRNR" id="PIRNR017127"/>
    </source>
</evidence>
<evidence type="ECO:0000256" key="7">
    <source>
        <dbReference type="ARBA" id="ARBA00023067"/>
    </source>
</evidence>
<dbReference type="OrthoDB" id="436262at2759"/>
<comment type="similarity">
    <text evidence="3 10">Belongs to the CND1 (condensin subunit 1) family.</text>
</comment>
<dbReference type="InterPro" id="IPR024324">
    <property type="entry name" value="Condensin_cplx_su1_N"/>
</dbReference>
<feature type="compositionally biased region" description="Basic residues" evidence="11">
    <location>
        <begin position="1332"/>
        <end position="1351"/>
    </location>
</feature>
<feature type="domain" description="Condensin complex subunit 1 N-terminal" evidence="13">
    <location>
        <begin position="85"/>
        <end position="260"/>
    </location>
</feature>
<keyword evidence="7 10" id="KW-0226">DNA condensation</keyword>
<evidence type="ECO:0000313" key="14">
    <source>
        <dbReference type="EMBL" id="SJK98710.1"/>
    </source>
</evidence>
<evidence type="ECO:0000256" key="4">
    <source>
        <dbReference type="ARBA" id="ARBA00022454"/>
    </source>
</evidence>
<evidence type="ECO:0000313" key="15">
    <source>
        <dbReference type="Proteomes" id="UP000219338"/>
    </source>
</evidence>
<feature type="domain" description="Condensin complex subunit 1 C-terminal" evidence="12">
    <location>
        <begin position="1096"/>
        <end position="1256"/>
    </location>
</feature>
<dbReference type="GO" id="GO:0000779">
    <property type="term" value="C:condensed chromosome, centromeric region"/>
    <property type="evidence" value="ECO:0007669"/>
    <property type="project" value="TreeGrafter"/>
</dbReference>
<dbReference type="InterPro" id="IPR011989">
    <property type="entry name" value="ARM-like"/>
</dbReference>
<evidence type="ECO:0000259" key="13">
    <source>
        <dbReference type="Pfam" id="PF12922"/>
    </source>
</evidence>
<name>A0A284QQI2_ARMOS</name>
<feature type="region of interest" description="Disordered" evidence="11">
    <location>
        <begin position="495"/>
        <end position="599"/>
    </location>
</feature>
<protein>
    <recommendedName>
        <fullName evidence="10">Condensin complex subunit 1</fullName>
    </recommendedName>
</protein>
<proteinExistence type="inferred from homology"/>
<dbReference type="InterPro" id="IPR007673">
    <property type="entry name" value="Condensin_cplx_su1"/>
</dbReference>
<dbReference type="SUPFAM" id="SSF48371">
    <property type="entry name" value="ARM repeat"/>
    <property type="match status" value="1"/>
</dbReference>
<evidence type="ECO:0000256" key="5">
    <source>
        <dbReference type="ARBA" id="ARBA00022618"/>
    </source>
</evidence>
<feature type="compositionally biased region" description="Basic and acidic residues" evidence="11">
    <location>
        <begin position="978"/>
        <end position="988"/>
    </location>
</feature>
<dbReference type="Pfam" id="PF12922">
    <property type="entry name" value="Cnd1_N"/>
    <property type="match status" value="1"/>
</dbReference>
<keyword evidence="8" id="KW-0539">Nucleus</keyword>
<dbReference type="GO" id="GO:0042393">
    <property type="term" value="F:histone binding"/>
    <property type="evidence" value="ECO:0007669"/>
    <property type="project" value="TreeGrafter"/>
</dbReference>
<feature type="region of interest" description="Disordered" evidence="11">
    <location>
        <begin position="1"/>
        <end position="32"/>
    </location>
</feature>
<evidence type="ECO:0000256" key="8">
    <source>
        <dbReference type="ARBA" id="ARBA00023242"/>
    </source>
</evidence>
<feature type="region of interest" description="Disordered" evidence="11">
    <location>
        <begin position="144"/>
        <end position="179"/>
    </location>
</feature>
<feature type="compositionally biased region" description="Basic and acidic residues" evidence="11">
    <location>
        <begin position="7"/>
        <end position="27"/>
    </location>
</feature>
<keyword evidence="5 10" id="KW-0132">Cell division</keyword>
<keyword evidence="6 10" id="KW-0498">Mitosis</keyword>
<dbReference type="GO" id="GO:0010032">
    <property type="term" value="P:meiotic chromosome condensation"/>
    <property type="evidence" value="ECO:0007669"/>
    <property type="project" value="TreeGrafter"/>
</dbReference>
<sequence>MGIDLQEELKNRITEHDIENEHDPSKEDPEELLEGSLPSLCITFPKRRDSGAVEAVAESSDAITDPRNFDAYCSLLKHSDAVPGSVMTKLLDSLTSGFQAEADATIRDAVTEDPEAISGHKDALEMYAFLLHWFVAAAENVKSGSEETAPAPKTKPKRGRGAKAGRGGGRTAASKKNSEQWSWQNHIPNALGLICRILEKLPAQHVWATSVEREAFIKCITLPVYDISTNESYMKVADIKKGVQRAICLSVNWHGQGSTASTKIMANLSFHEHLAEPMAECLSIVEDEYHHPELADEVLRDISAQKFSAQDTKGPRTFSKFLIRYSEVCPRHTLKQISLLLDQLDSEAYPMRIAIVEIIGNLIVHLDSNSGPVGSQENTQTTKQINGLYDFLIERMRDVTTYVRTKVLSVFTRLCELKNVYGRSRLHVTRIAITALEDKAAAVRKNAVVLLVKLITTHPWDRIHKGPLEMDVWEKEYEELLEKWAPYQEKLDKFNLADQPSQVQEEEEEEEDEEDEEEDAETEEDHETATKKSKRSNKKVREDDEMDVEEDENENDANDDAMSVDGEEGEPQPRPRKKGKSKQASKKPKRKPRQSQLDPDALEALRAMDEQEVKELRLTKKYYIEGMDFMRHIEEAMVVLCQLLGSTNKPEALEAIGFFQVAHQYKMRNAESGIKKMLHLIWQKDNSVTSEDGKEIKGVRSRLLECYQTLYFDPIADLDARGQVSRIAKNMIELTYGATLAELTSLEEMMRTMMANDQIPSEVISKLWQIYTSNKLLPKPQRRGAIVILGMLALAKHNILSELDHVDTMLKVGLGALGRTDLTLARYTCVALQRLNGSAKKTMRIEMDSAIFQKLKQVVLRPCHSKDWFGLAEQVINTVYALGEHPDVFCNDLIKTLTQRAFTPGSQTGSAAEDKENDPDAMDEDHPGDISQAGSQEPKATDLGDAFHLSQLLFVVGHVAIKHIVYLELVEREAKRQKDEAHAEEKKAAQAPGARGPSSKDGEELDQVAGNAEDEIGEHMQEIREHELLFGPDSLLAVYGPMLVYICGRPDKFKNPTLKAAATLSFSKFLCVSSQFCDEHHLLLFKILEKSDSANIRSNIAIALGDVAISFSTIIDENSNELYRGLSDPDLVVKKNTLMVLTHLILNGMVKVKGQLGEMAKCVQDPDDRISDLAKLFFKELSTKDNAIYNNLPDVISHLSFGEHAVDEEMFHSTMSYIFTFIEKDKQTENVVEKLCQRFQLSEDPRQWRDIAYCLSLLNYKSDRSVKKLIEGHRFYGNKLHEPVVYERFTAILTKARAAKSKDKPDHELDEFGKLLEESKEAGTEEHDLAKRTKSAVKKRAKRPATRSTRKVKVEQTIEEDDDE</sequence>
<evidence type="ECO:0000256" key="2">
    <source>
        <dbReference type="ARBA" id="ARBA00004286"/>
    </source>
</evidence>
<feature type="compositionally biased region" description="Acidic residues" evidence="11">
    <location>
        <begin position="504"/>
        <end position="526"/>
    </location>
</feature>
<feature type="compositionally biased region" description="Basic residues" evidence="11">
    <location>
        <begin position="154"/>
        <end position="163"/>
    </location>
</feature>
<dbReference type="PANTHER" id="PTHR14222">
    <property type="entry name" value="CONDENSIN"/>
    <property type="match status" value="1"/>
</dbReference>
<feature type="region of interest" description="Disordered" evidence="11">
    <location>
        <begin position="978"/>
        <end position="1006"/>
    </location>
</feature>
<keyword evidence="9 10" id="KW-0131">Cell cycle</keyword>
<dbReference type="Proteomes" id="UP000219338">
    <property type="component" value="Unassembled WGS sequence"/>
</dbReference>
<feature type="region of interest" description="Disordered" evidence="11">
    <location>
        <begin position="1310"/>
        <end position="1364"/>
    </location>
</feature>
<dbReference type="Pfam" id="PF12717">
    <property type="entry name" value="Cnd1"/>
    <property type="match status" value="1"/>
</dbReference>
<evidence type="ECO:0000259" key="12">
    <source>
        <dbReference type="Pfam" id="PF12717"/>
    </source>
</evidence>
<accession>A0A284QQI2</accession>
<dbReference type="OMA" id="CPLEKLW"/>
<organism evidence="14 15">
    <name type="scientific">Armillaria ostoyae</name>
    <name type="common">Armillaria root rot fungus</name>
    <dbReference type="NCBI Taxonomy" id="47428"/>
    <lineage>
        <taxon>Eukaryota</taxon>
        <taxon>Fungi</taxon>
        <taxon>Dikarya</taxon>
        <taxon>Basidiomycota</taxon>
        <taxon>Agaricomycotina</taxon>
        <taxon>Agaricomycetes</taxon>
        <taxon>Agaricomycetidae</taxon>
        <taxon>Agaricales</taxon>
        <taxon>Marasmiineae</taxon>
        <taxon>Physalacriaceae</taxon>
        <taxon>Armillaria</taxon>
    </lineage>
</organism>
<dbReference type="GO" id="GO:0007076">
    <property type="term" value="P:mitotic chromosome condensation"/>
    <property type="evidence" value="ECO:0007669"/>
    <property type="project" value="InterPro"/>
</dbReference>
<dbReference type="InterPro" id="IPR026971">
    <property type="entry name" value="CND1/NCAPD3"/>
</dbReference>
<dbReference type="GO" id="GO:0005634">
    <property type="term" value="C:nucleus"/>
    <property type="evidence" value="ECO:0007669"/>
    <property type="project" value="UniProtKB-SubCell"/>
</dbReference>
<dbReference type="InterPro" id="IPR032682">
    <property type="entry name" value="Cnd1_C"/>
</dbReference>
<dbReference type="PIRSF" id="PIRSF017127">
    <property type="entry name" value="Condensin_D2"/>
    <property type="match status" value="1"/>
</dbReference>
<keyword evidence="4" id="KW-0158">Chromosome</keyword>
<keyword evidence="15" id="KW-1185">Reference proteome</keyword>
<feature type="region of interest" description="Disordered" evidence="11">
    <location>
        <begin position="903"/>
        <end position="941"/>
    </location>
</feature>
<evidence type="ECO:0000256" key="1">
    <source>
        <dbReference type="ARBA" id="ARBA00004123"/>
    </source>
</evidence>
<evidence type="ECO:0000256" key="3">
    <source>
        <dbReference type="ARBA" id="ARBA00009606"/>
    </source>
</evidence>
<comment type="function">
    <text evidence="10">Regulatory subunit of the condensin complex, a complex required for conversion of interphase chromatin into mitotic-like condense chromosomes. The condensin complex probably introduces positive supercoils into relaxed DNA in the presence of type I topoisomerases and converts nicked DNA into positive knotted forms in the presence of type II topoisomerases.</text>
</comment>